<evidence type="ECO:0000313" key="3">
    <source>
        <dbReference type="EMBL" id="MDS1271409.1"/>
    </source>
</evidence>
<evidence type="ECO:0000313" key="4">
    <source>
        <dbReference type="Proteomes" id="UP001250214"/>
    </source>
</evidence>
<name>A0ABU2H7X5_9ACTN</name>
<reference evidence="4" key="1">
    <citation type="submission" date="2023-07" db="EMBL/GenBank/DDBJ databases">
        <title>Novel species in the genus Lipingzhangella isolated from Sambhar Salt Lake.</title>
        <authorList>
            <person name="Jiya N."/>
            <person name="Kajale S."/>
            <person name="Sharma A."/>
        </authorList>
    </citation>
    <scope>NUCLEOTIDE SEQUENCE [LARGE SCALE GENOMIC DNA]</scope>
    <source>
        <strain evidence="4">LS1_29</strain>
    </source>
</reference>
<feature type="compositionally biased region" description="Acidic residues" evidence="1">
    <location>
        <begin position="160"/>
        <end position="173"/>
    </location>
</feature>
<feature type="compositionally biased region" description="Acidic residues" evidence="1">
    <location>
        <begin position="189"/>
        <end position="211"/>
    </location>
</feature>
<dbReference type="RefSeq" id="WP_310912970.1">
    <property type="nucleotide sequence ID" value="NZ_JAVLVT010000006.1"/>
</dbReference>
<feature type="chain" id="PRO_5045960710" description="LPXTG-motif cell wall-anchored protein" evidence="2">
    <location>
        <begin position="41"/>
        <end position="276"/>
    </location>
</feature>
<evidence type="ECO:0000256" key="1">
    <source>
        <dbReference type="SAM" id="MobiDB-lite"/>
    </source>
</evidence>
<dbReference type="Proteomes" id="UP001250214">
    <property type="component" value="Unassembled WGS sequence"/>
</dbReference>
<dbReference type="EMBL" id="JAVLVT010000006">
    <property type="protein sequence ID" value="MDS1271409.1"/>
    <property type="molecule type" value="Genomic_DNA"/>
</dbReference>
<keyword evidence="2" id="KW-0732">Signal</keyword>
<keyword evidence="4" id="KW-1185">Reference proteome</keyword>
<sequence length="276" mass="28473">MFPRPSGAVTRPRPPRSVLAVGTVLATAASGLFLAAPAQANPGPPGDNGTVKVHDVDTPAEDPRNEPRVCDFYLAGSQFDPGQEIEWQILSWPPTGDRTEVLAGELTLDDDGHGRTEDLGLDDGHYRLIWNFEGQRGAGKHKVFWVECDDDGGETTPPPEEGEETTPPDDGEETTPPPEEGGETTPPDGGEETTPPEDGEGPAAGGEDEPADEKSDPGAQDSAAEDGTGASDSLPVTGAELGGLIAAAVLALGGGTAVWLMARRRPGAGAAEPSAE</sequence>
<comment type="caution">
    <text evidence="3">The sequence shown here is derived from an EMBL/GenBank/DDBJ whole genome shotgun (WGS) entry which is preliminary data.</text>
</comment>
<proteinExistence type="predicted"/>
<organism evidence="3 4">
    <name type="scientific">Lipingzhangella rawalii</name>
    <dbReference type="NCBI Taxonomy" id="2055835"/>
    <lineage>
        <taxon>Bacteria</taxon>
        <taxon>Bacillati</taxon>
        <taxon>Actinomycetota</taxon>
        <taxon>Actinomycetes</taxon>
        <taxon>Streptosporangiales</taxon>
        <taxon>Nocardiopsidaceae</taxon>
        <taxon>Lipingzhangella</taxon>
    </lineage>
</organism>
<evidence type="ECO:0008006" key="5">
    <source>
        <dbReference type="Google" id="ProtNLM"/>
    </source>
</evidence>
<protein>
    <recommendedName>
        <fullName evidence="5">LPXTG-motif cell wall-anchored protein</fullName>
    </recommendedName>
</protein>
<feature type="region of interest" description="Disordered" evidence="1">
    <location>
        <begin position="148"/>
        <end position="237"/>
    </location>
</feature>
<feature type="signal peptide" evidence="2">
    <location>
        <begin position="1"/>
        <end position="40"/>
    </location>
</feature>
<evidence type="ECO:0000256" key="2">
    <source>
        <dbReference type="SAM" id="SignalP"/>
    </source>
</evidence>
<gene>
    <name evidence="3" type="ORF">RIF23_14000</name>
</gene>
<accession>A0ABU2H7X5</accession>